<dbReference type="GO" id="GO:0016787">
    <property type="term" value="F:hydrolase activity"/>
    <property type="evidence" value="ECO:0007669"/>
    <property type="project" value="UniProtKB-KW"/>
</dbReference>
<evidence type="ECO:0000256" key="2">
    <source>
        <dbReference type="SAM" id="MobiDB-lite"/>
    </source>
</evidence>
<feature type="domain" description="SMP-30/Gluconolactonase/LRE-like region" evidence="3">
    <location>
        <begin position="16"/>
        <end position="256"/>
    </location>
</feature>
<dbReference type="InterPro" id="IPR013658">
    <property type="entry name" value="SGL"/>
</dbReference>
<dbReference type="PANTHER" id="PTHR10907">
    <property type="entry name" value="REGUCALCIN"/>
    <property type="match status" value="1"/>
</dbReference>
<keyword evidence="5" id="KW-1185">Reference proteome</keyword>
<keyword evidence="4" id="KW-0378">Hydrolase</keyword>
<protein>
    <submittedName>
        <fullName evidence="4">SMP-30/gluconolactonase/LRE family protein</fullName>
        <ecNumber evidence="4">3.1.1.99</ecNumber>
    </submittedName>
</protein>
<comment type="similarity">
    <text evidence="1">Belongs to the SMP-30/CGR1 family.</text>
</comment>
<dbReference type="InterPro" id="IPR011042">
    <property type="entry name" value="6-blade_b-propeller_TolB-like"/>
</dbReference>
<evidence type="ECO:0000259" key="3">
    <source>
        <dbReference type="Pfam" id="PF08450"/>
    </source>
</evidence>
<dbReference type="EMBL" id="JBHSJF010000006">
    <property type="protein sequence ID" value="MFC5068637.1"/>
    <property type="molecule type" value="Genomic_DNA"/>
</dbReference>
<evidence type="ECO:0000256" key="1">
    <source>
        <dbReference type="ARBA" id="ARBA00008853"/>
    </source>
</evidence>
<accession>A0ABV9Z4M0</accession>
<feature type="region of interest" description="Disordered" evidence="2">
    <location>
        <begin position="175"/>
        <end position="194"/>
    </location>
</feature>
<dbReference type="EC" id="3.1.1.99" evidence="4"/>
<dbReference type="InterPro" id="IPR005511">
    <property type="entry name" value="SMP-30"/>
</dbReference>
<dbReference type="Pfam" id="PF08450">
    <property type="entry name" value="SGL"/>
    <property type="match status" value="1"/>
</dbReference>
<dbReference type="PANTHER" id="PTHR10907:SF47">
    <property type="entry name" value="REGUCALCIN"/>
    <property type="match status" value="1"/>
</dbReference>
<sequence>MEDLGVSILSDHRCHLGEGPAYDAATDTAWWFDIIERELFEARLATREIIRHSLPVMCSMLAPIDDRRQLIAGEDGLYVREIATGRMALHTPLEADSAATRSNDGRVHPSGALWIGTMGRGGERSLGAIYHFFEGRLRRLYPGLSIPNSICFSPDGRTAYFTDSRENVLMRVSVDPADGTPTEEPQPLYGTGEPGDLDGSVVDADGLIWNARWGASRLDVYTPAGERARSITVPVLQPSCPVFIGAALDRLLVTSAWQGMDDAMRAVDPNHGRTFVLRPGARGRVEPHVRLAA</sequence>
<gene>
    <name evidence="4" type="ORF">ACFPFW_11515</name>
</gene>
<reference evidence="5" key="1">
    <citation type="journal article" date="2019" name="Int. J. Syst. Evol. Microbiol.">
        <title>The Global Catalogue of Microorganisms (GCM) 10K type strain sequencing project: providing services to taxonomists for standard genome sequencing and annotation.</title>
        <authorList>
            <consortium name="The Broad Institute Genomics Platform"/>
            <consortium name="The Broad Institute Genome Sequencing Center for Infectious Disease"/>
            <person name="Wu L."/>
            <person name="Ma J."/>
        </authorList>
    </citation>
    <scope>NUCLEOTIDE SEQUENCE [LARGE SCALE GENOMIC DNA]</scope>
    <source>
        <strain evidence="5">CGMCC 1.16444</strain>
    </source>
</reference>
<evidence type="ECO:0000313" key="5">
    <source>
        <dbReference type="Proteomes" id="UP001595796"/>
    </source>
</evidence>
<evidence type="ECO:0000313" key="4">
    <source>
        <dbReference type="EMBL" id="MFC5068637.1"/>
    </source>
</evidence>
<dbReference type="Proteomes" id="UP001595796">
    <property type="component" value="Unassembled WGS sequence"/>
</dbReference>
<dbReference type="SUPFAM" id="SSF63829">
    <property type="entry name" value="Calcium-dependent phosphotriesterase"/>
    <property type="match status" value="1"/>
</dbReference>
<name>A0ABV9Z4M0_9HYPH</name>
<dbReference type="PRINTS" id="PR01790">
    <property type="entry name" value="SMP30FAMILY"/>
</dbReference>
<organism evidence="4 5">
    <name type="scientific">Flaviflagellibacter deserti</name>
    <dbReference type="NCBI Taxonomy" id="2267266"/>
    <lineage>
        <taxon>Bacteria</taxon>
        <taxon>Pseudomonadati</taxon>
        <taxon>Pseudomonadota</taxon>
        <taxon>Alphaproteobacteria</taxon>
        <taxon>Hyphomicrobiales</taxon>
        <taxon>Flaviflagellibacter</taxon>
    </lineage>
</organism>
<dbReference type="RefSeq" id="WP_114956159.1">
    <property type="nucleotide sequence ID" value="NZ_JBHSJF010000006.1"/>
</dbReference>
<dbReference type="Gene3D" id="2.120.10.30">
    <property type="entry name" value="TolB, C-terminal domain"/>
    <property type="match status" value="1"/>
</dbReference>
<comment type="caution">
    <text evidence="4">The sequence shown here is derived from an EMBL/GenBank/DDBJ whole genome shotgun (WGS) entry which is preliminary data.</text>
</comment>
<proteinExistence type="inferred from homology"/>